<dbReference type="EMBL" id="JAAPAO010000258">
    <property type="protein sequence ID" value="KAF4665500.1"/>
    <property type="molecule type" value="Genomic_DNA"/>
</dbReference>
<organism evidence="2 3">
    <name type="scientific">Perkinsus chesapeaki</name>
    <name type="common">Clam parasite</name>
    <name type="synonym">Perkinsus andrewsi</name>
    <dbReference type="NCBI Taxonomy" id="330153"/>
    <lineage>
        <taxon>Eukaryota</taxon>
        <taxon>Sar</taxon>
        <taxon>Alveolata</taxon>
        <taxon>Perkinsozoa</taxon>
        <taxon>Perkinsea</taxon>
        <taxon>Perkinsida</taxon>
        <taxon>Perkinsidae</taxon>
        <taxon>Perkinsus</taxon>
    </lineage>
</organism>
<feature type="region of interest" description="Disordered" evidence="1">
    <location>
        <begin position="1"/>
        <end position="56"/>
    </location>
</feature>
<accession>A0A7J6M2V0</accession>
<protein>
    <submittedName>
        <fullName evidence="2">Uncharacterized protein</fullName>
    </submittedName>
</protein>
<reference evidence="2 3" key="1">
    <citation type="submission" date="2020-04" db="EMBL/GenBank/DDBJ databases">
        <title>Perkinsus chesapeaki whole genome sequence.</title>
        <authorList>
            <person name="Bogema D.R."/>
        </authorList>
    </citation>
    <scope>NUCLEOTIDE SEQUENCE [LARGE SCALE GENOMIC DNA]</scope>
    <source>
        <strain evidence="2">ATCC PRA-425</strain>
    </source>
</reference>
<keyword evidence="3" id="KW-1185">Reference proteome</keyword>
<feature type="compositionally biased region" description="Basic and acidic residues" evidence="1">
    <location>
        <begin position="40"/>
        <end position="52"/>
    </location>
</feature>
<name>A0A7J6M2V0_PERCH</name>
<evidence type="ECO:0000313" key="2">
    <source>
        <dbReference type="EMBL" id="KAF4665500.1"/>
    </source>
</evidence>
<sequence>MSSANSSRRVSKSISTSRLSLASSSTASRRQSKPSSRRTSSMERSRRSRPDSSWEWLEDTADGPGYYPLTKSNSTGFLPQIGCFALTGIPGYTGYVPRKSPENVFGATFRRANELSLYRDPREIGYQCLGYNPGGLGGRLGDNVPGYGGYIPGKYSDNVFGKVFAEANKIAQAIKVHQALDRDEAHQRQIDEWQQEGGKIMGAWQDSQHGRYHHIKNAQKEMMHG</sequence>
<evidence type="ECO:0000313" key="3">
    <source>
        <dbReference type="Proteomes" id="UP000591131"/>
    </source>
</evidence>
<gene>
    <name evidence="2" type="ORF">FOL47_004534</name>
</gene>
<proteinExistence type="predicted"/>
<feature type="compositionally biased region" description="Low complexity" evidence="1">
    <location>
        <begin position="1"/>
        <end position="29"/>
    </location>
</feature>
<dbReference type="Proteomes" id="UP000591131">
    <property type="component" value="Unassembled WGS sequence"/>
</dbReference>
<dbReference type="OrthoDB" id="2019884at2759"/>
<evidence type="ECO:0000256" key="1">
    <source>
        <dbReference type="SAM" id="MobiDB-lite"/>
    </source>
</evidence>
<dbReference type="AlphaFoldDB" id="A0A7J6M2V0"/>
<comment type="caution">
    <text evidence="2">The sequence shown here is derived from an EMBL/GenBank/DDBJ whole genome shotgun (WGS) entry which is preliminary data.</text>
</comment>